<dbReference type="EnsemblPlants" id="AET2Gv21205200.21">
    <property type="protein sequence ID" value="AET2Gv21205200.21"/>
    <property type="gene ID" value="AET2Gv21205200"/>
</dbReference>
<name>A0A453DE20_AEGTS</name>
<reference evidence="3" key="2">
    <citation type="journal article" date="2017" name="Nat. Plants">
        <title>The Aegilops tauschii genome reveals multiple impacts of transposons.</title>
        <authorList>
            <person name="Zhao G."/>
            <person name="Zou C."/>
            <person name="Li K."/>
            <person name="Wang K."/>
            <person name="Li T."/>
            <person name="Gao L."/>
            <person name="Zhang X."/>
            <person name="Wang H."/>
            <person name="Yang Z."/>
            <person name="Liu X."/>
            <person name="Jiang W."/>
            <person name="Mao L."/>
            <person name="Kong X."/>
            <person name="Jiao Y."/>
            <person name="Jia J."/>
        </authorList>
    </citation>
    <scope>NUCLEOTIDE SEQUENCE [LARGE SCALE GENOMIC DNA]</scope>
    <source>
        <strain evidence="3">cv. AL8/78</strain>
    </source>
</reference>
<feature type="compositionally biased region" description="Pro residues" evidence="1">
    <location>
        <begin position="29"/>
        <end position="40"/>
    </location>
</feature>
<evidence type="ECO:0000313" key="2">
    <source>
        <dbReference type="EnsemblPlants" id="AET2Gv21205200.21"/>
    </source>
</evidence>
<keyword evidence="3" id="KW-1185">Reference proteome</keyword>
<feature type="region of interest" description="Disordered" evidence="1">
    <location>
        <begin position="1"/>
        <end position="72"/>
    </location>
</feature>
<evidence type="ECO:0000313" key="3">
    <source>
        <dbReference type="Proteomes" id="UP000015105"/>
    </source>
</evidence>
<accession>A0A453DE20</accession>
<sequence length="156" mass="17319">RRTSRLDERRRRPSRPPPHRAPAAGVPAPQDPPASSPPQDPAADATCPPRRSSPAAGGTFPPRHRQSSPATGATLLLRLHHDLRRPACLHPELCRPAQKHFVLPPQPLAKDDWQTLPKCCRTYIGSLSQLLGKLMESTRKRELKLSLCEEHAVQCH</sequence>
<reference evidence="2" key="5">
    <citation type="journal article" date="2021" name="G3 (Bethesda)">
        <title>Aegilops tauschii genome assembly Aet v5.0 features greater sequence contiguity and improved annotation.</title>
        <authorList>
            <person name="Wang L."/>
            <person name="Zhu T."/>
            <person name="Rodriguez J.C."/>
            <person name="Deal K.R."/>
            <person name="Dubcovsky J."/>
            <person name="McGuire P.E."/>
            <person name="Lux T."/>
            <person name="Spannagl M."/>
            <person name="Mayer K.F.X."/>
            <person name="Baldrich P."/>
            <person name="Meyers B.C."/>
            <person name="Huo N."/>
            <person name="Gu Y.Q."/>
            <person name="Zhou H."/>
            <person name="Devos K.M."/>
            <person name="Bennetzen J.L."/>
            <person name="Unver T."/>
            <person name="Budak H."/>
            <person name="Gulick P.J."/>
            <person name="Galiba G."/>
            <person name="Kalapos B."/>
            <person name="Nelson D.R."/>
            <person name="Li P."/>
            <person name="You F.M."/>
            <person name="Luo M.C."/>
            <person name="Dvorak J."/>
        </authorList>
    </citation>
    <scope>NUCLEOTIDE SEQUENCE [LARGE SCALE GENOMIC DNA]</scope>
    <source>
        <strain evidence="2">cv. AL8/78</strain>
    </source>
</reference>
<proteinExistence type="predicted"/>
<evidence type="ECO:0000256" key="1">
    <source>
        <dbReference type="SAM" id="MobiDB-lite"/>
    </source>
</evidence>
<reference evidence="2" key="3">
    <citation type="journal article" date="2017" name="Nature">
        <title>Genome sequence of the progenitor of the wheat D genome Aegilops tauschii.</title>
        <authorList>
            <person name="Luo M.C."/>
            <person name="Gu Y.Q."/>
            <person name="Puiu D."/>
            <person name="Wang H."/>
            <person name="Twardziok S.O."/>
            <person name="Deal K.R."/>
            <person name="Huo N."/>
            <person name="Zhu T."/>
            <person name="Wang L."/>
            <person name="Wang Y."/>
            <person name="McGuire P.E."/>
            <person name="Liu S."/>
            <person name="Long H."/>
            <person name="Ramasamy R.K."/>
            <person name="Rodriguez J.C."/>
            <person name="Van S.L."/>
            <person name="Yuan L."/>
            <person name="Wang Z."/>
            <person name="Xia Z."/>
            <person name="Xiao L."/>
            <person name="Anderson O.D."/>
            <person name="Ouyang S."/>
            <person name="Liang Y."/>
            <person name="Zimin A.V."/>
            <person name="Pertea G."/>
            <person name="Qi P."/>
            <person name="Bennetzen J.L."/>
            <person name="Dai X."/>
            <person name="Dawson M.W."/>
            <person name="Muller H.G."/>
            <person name="Kugler K."/>
            <person name="Rivarola-Duarte L."/>
            <person name="Spannagl M."/>
            <person name="Mayer K.F.X."/>
            <person name="Lu F.H."/>
            <person name="Bevan M.W."/>
            <person name="Leroy P."/>
            <person name="Li P."/>
            <person name="You F.M."/>
            <person name="Sun Q."/>
            <person name="Liu Z."/>
            <person name="Lyons E."/>
            <person name="Wicker T."/>
            <person name="Salzberg S.L."/>
            <person name="Devos K.M."/>
            <person name="Dvorak J."/>
        </authorList>
    </citation>
    <scope>NUCLEOTIDE SEQUENCE [LARGE SCALE GENOMIC DNA]</scope>
    <source>
        <strain evidence="2">cv. AL8/78</strain>
    </source>
</reference>
<reference evidence="2" key="4">
    <citation type="submission" date="2019-03" db="UniProtKB">
        <authorList>
            <consortium name="EnsemblPlants"/>
        </authorList>
    </citation>
    <scope>IDENTIFICATION</scope>
</reference>
<dbReference type="Proteomes" id="UP000015105">
    <property type="component" value="Chromosome 2D"/>
</dbReference>
<protein>
    <submittedName>
        <fullName evidence="2">Uncharacterized protein</fullName>
    </submittedName>
</protein>
<reference evidence="3" key="1">
    <citation type="journal article" date="2014" name="Science">
        <title>Ancient hybridizations among the ancestral genomes of bread wheat.</title>
        <authorList>
            <consortium name="International Wheat Genome Sequencing Consortium,"/>
            <person name="Marcussen T."/>
            <person name="Sandve S.R."/>
            <person name="Heier L."/>
            <person name="Spannagl M."/>
            <person name="Pfeifer M."/>
            <person name="Jakobsen K.S."/>
            <person name="Wulff B.B."/>
            <person name="Steuernagel B."/>
            <person name="Mayer K.F."/>
            <person name="Olsen O.A."/>
        </authorList>
    </citation>
    <scope>NUCLEOTIDE SEQUENCE [LARGE SCALE GENOMIC DNA]</scope>
    <source>
        <strain evidence="3">cv. AL8/78</strain>
    </source>
</reference>
<feature type="compositionally biased region" description="Basic and acidic residues" evidence="1">
    <location>
        <begin position="1"/>
        <end position="10"/>
    </location>
</feature>
<organism evidence="2 3">
    <name type="scientific">Aegilops tauschii subsp. strangulata</name>
    <name type="common">Goatgrass</name>
    <dbReference type="NCBI Taxonomy" id="200361"/>
    <lineage>
        <taxon>Eukaryota</taxon>
        <taxon>Viridiplantae</taxon>
        <taxon>Streptophyta</taxon>
        <taxon>Embryophyta</taxon>
        <taxon>Tracheophyta</taxon>
        <taxon>Spermatophyta</taxon>
        <taxon>Magnoliopsida</taxon>
        <taxon>Liliopsida</taxon>
        <taxon>Poales</taxon>
        <taxon>Poaceae</taxon>
        <taxon>BOP clade</taxon>
        <taxon>Pooideae</taxon>
        <taxon>Triticodae</taxon>
        <taxon>Triticeae</taxon>
        <taxon>Triticinae</taxon>
        <taxon>Aegilops</taxon>
    </lineage>
</organism>
<dbReference type="AlphaFoldDB" id="A0A453DE20"/>
<dbReference type="Gramene" id="AET2Gv21205200.21">
    <property type="protein sequence ID" value="AET2Gv21205200.21"/>
    <property type="gene ID" value="AET2Gv21205200"/>
</dbReference>